<sequence length="39" mass="4334">MSDIKKPFYKEVADKLIDQLEKVLLLGKEGGQLLAGLTM</sequence>
<evidence type="ECO:0000313" key="2">
    <source>
        <dbReference type="Proteomes" id="UP000255417"/>
    </source>
</evidence>
<gene>
    <name evidence="1" type="ORF">NCTC12872_02060</name>
</gene>
<keyword evidence="2" id="KW-1185">Reference proteome</keyword>
<evidence type="ECO:0000313" key="1">
    <source>
        <dbReference type="EMBL" id="SUB76431.1"/>
    </source>
</evidence>
<accession>A0A379DFN5</accession>
<dbReference type="Proteomes" id="UP000255417">
    <property type="component" value="Unassembled WGS sequence"/>
</dbReference>
<dbReference type="AlphaFoldDB" id="A0A379DFN5"/>
<organism evidence="1 2">
    <name type="scientific">Phocoenobacter uteri</name>
    <dbReference type="NCBI Taxonomy" id="146806"/>
    <lineage>
        <taxon>Bacteria</taxon>
        <taxon>Pseudomonadati</taxon>
        <taxon>Pseudomonadota</taxon>
        <taxon>Gammaproteobacteria</taxon>
        <taxon>Pasteurellales</taxon>
        <taxon>Pasteurellaceae</taxon>
        <taxon>Phocoenobacter</taxon>
    </lineage>
</organism>
<name>A0A379DFN5_9PAST</name>
<reference evidence="1 2" key="1">
    <citation type="submission" date="2018-06" db="EMBL/GenBank/DDBJ databases">
        <authorList>
            <consortium name="Pathogen Informatics"/>
            <person name="Doyle S."/>
        </authorList>
    </citation>
    <scope>NUCLEOTIDE SEQUENCE [LARGE SCALE GENOMIC DNA]</scope>
    <source>
        <strain evidence="1 2">NCTC12872</strain>
    </source>
</reference>
<dbReference type="EMBL" id="UGTA01000002">
    <property type="protein sequence ID" value="SUB76431.1"/>
    <property type="molecule type" value="Genomic_DNA"/>
</dbReference>
<proteinExistence type="predicted"/>
<protein>
    <submittedName>
        <fullName evidence="1">Uncharacterized protein</fullName>
    </submittedName>
</protein>